<dbReference type="AlphaFoldDB" id="A0A2N3Y5T8"/>
<comment type="caution">
    <text evidence="2">The sequence shown here is derived from an EMBL/GenBank/DDBJ whole genome shotgun (WGS) entry which is preliminary data.</text>
</comment>
<accession>A0A2N3Y5T8</accession>
<name>A0A2N3Y5T8_SACSN</name>
<dbReference type="Proteomes" id="UP000233786">
    <property type="component" value="Unassembled WGS sequence"/>
</dbReference>
<proteinExistence type="predicted"/>
<dbReference type="EMBL" id="PJNB01000001">
    <property type="protein sequence ID" value="PKW18289.1"/>
    <property type="molecule type" value="Genomic_DNA"/>
</dbReference>
<sequence>MFVASLIRVVLDRPTPTVASLRGRVDGLWRRWAGNPIWAAAAAGPAGPAGAAGPGGAGGDSRCEDVHRVRLGGENPQVPLKSNLRFQWNLRTVGVSHHDTPMPVDNLRNFNGNRGRVRTCQDPQPGRSLFRAETCEPDMALAPTERRSRRYRNGPRPGQPATRLGNLPPAWATCHPPGQPATRLGNLPPAWATCRPPSCPKLPKPDRSTLHTPCQAAIASRSVAPPTVIFRQALPSAVSCQDVRVYYALLDALEDAGVGVLLHSGRASQPATYQKREFSQHSQWFDSAIRAHKVGHWSSQAPPVTPGTSTIVL</sequence>
<feature type="region of interest" description="Disordered" evidence="1">
    <location>
        <begin position="142"/>
        <end position="184"/>
    </location>
</feature>
<organism evidence="2 3">
    <name type="scientific">Saccharopolyspora spinosa</name>
    <dbReference type="NCBI Taxonomy" id="60894"/>
    <lineage>
        <taxon>Bacteria</taxon>
        <taxon>Bacillati</taxon>
        <taxon>Actinomycetota</taxon>
        <taxon>Actinomycetes</taxon>
        <taxon>Pseudonocardiales</taxon>
        <taxon>Pseudonocardiaceae</taxon>
        <taxon>Saccharopolyspora</taxon>
    </lineage>
</organism>
<evidence type="ECO:0000313" key="3">
    <source>
        <dbReference type="Proteomes" id="UP000233786"/>
    </source>
</evidence>
<feature type="compositionally biased region" description="Gly residues" evidence="1">
    <location>
        <begin position="50"/>
        <end position="59"/>
    </location>
</feature>
<protein>
    <submittedName>
        <fullName evidence="2">Uncharacterized protein</fullName>
    </submittedName>
</protein>
<evidence type="ECO:0000256" key="1">
    <source>
        <dbReference type="SAM" id="MobiDB-lite"/>
    </source>
</evidence>
<feature type="region of interest" description="Disordered" evidence="1">
    <location>
        <begin position="43"/>
        <end position="63"/>
    </location>
</feature>
<keyword evidence="3" id="KW-1185">Reference proteome</keyword>
<gene>
    <name evidence="2" type="ORF">A8926_6361</name>
</gene>
<reference evidence="2" key="1">
    <citation type="submission" date="2017-12" db="EMBL/GenBank/DDBJ databases">
        <title>Sequencing the genomes of 1000 Actinobacteria strains.</title>
        <authorList>
            <person name="Klenk H.-P."/>
        </authorList>
    </citation>
    <scope>NUCLEOTIDE SEQUENCE [LARGE SCALE GENOMIC DNA]</scope>
    <source>
        <strain evidence="2">DSM 44228</strain>
    </source>
</reference>
<evidence type="ECO:0000313" key="2">
    <source>
        <dbReference type="EMBL" id="PKW18289.1"/>
    </source>
</evidence>